<dbReference type="EMBL" id="KZ084093">
    <property type="protein sequence ID" value="OSD05246.1"/>
    <property type="molecule type" value="Genomic_DNA"/>
</dbReference>
<evidence type="ECO:0000313" key="1">
    <source>
        <dbReference type="EMBL" id="OSD05246.1"/>
    </source>
</evidence>
<accession>A0A1Y2IVU4</accession>
<gene>
    <name evidence="1" type="ORF">PYCCODRAFT_1220054</name>
</gene>
<proteinExistence type="predicted"/>
<keyword evidence="2" id="KW-1185">Reference proteome</keyword>
<reference evidence="1 2" key="1">
    <citation type="journal article" date="2015" name="Biotechnol. Biofuels">
        <title>Enhanced degradation of softwood versus hardwood by the white-rot fungus Pycnoporus coccineus.</title>
        <authorList>
            <person name="Couturier M."/>
            <person name="Navarro D."/>
            <person name="Chevret D."/>
            <person name="Henrissat B."/>
            <person name="Piumi F."/>
            <person name="Ruiz-Duenas F.J."/>
            <person name="Martinez A.T."/>
            <person name="Grigoriev I.V."/>
            <person name="Riley R."/>
            <person name="Lipzen A."/>
            <person name="Berrin J.G."/>
            <person name="Master E.R."/>
            <person name="Rosso M.N."/>
        </authorList>
    </citation>
    <scope>NUCLEOTIDE SEQUENCE [LARGE SCALE GENOMIC DNA]</scope>
    <source>
        <strain evidence="1 2">BRFM310</strain>
    </source>
</reference>
<organism evidence="1 2">
    <name type="scientific">Trametes coccinea (strain BRFM310)</name>
    <name type="common">Pycnoporus coccineus</name>
    <dbReference type="NCBI Taxonomy" id="1353009"/>
    <lineage>
        <taxon>Eukaryota</taxon>
        <taxon>Fungi</taxon>
        <taxon>Dikarya</taxon>
        <taxon>Basidiomycota</taxon>
        <taxon>Agaricomycotina</taxon>
        <taxon>Agaricomycetes</taxon>
        <taxon>Polyporales</taxon>
        <taxon>Polyporaceae</taxon>
        <taxon>Trametes</taxon>
    </lineage>
</organism>
<dbReference type="Proteomes" id="UP000193067">
    <property type="component" value="Unassembled WGS sequence"/>
</dbReference>
<protein>
    <submittedName>
        <fullName evidence="1">Uncharacterized protein</fullName>
    </submittedName>
</protein>
<sequence length="187" mass="19752">MAGCSEGGSSPPTQRCNAVLAKRRGLSLADFPVSVTKHCRAASATPVCAAYIGTGSDDAGQTVKLPYGGSMRGVSRLQQSLTERLCRTQPYRRTADAWTTVHSPIGRPSGREFGGRRAALQAFGEIPGPGPTRMMTYSTCKILSQVPEAFLEEKDPESGVCLPFAGLTFTASPRREKKSDGIGLGAS</sequence>
<name>A0A1Y2IVU4_TRAC3</name>
<dbReference type="AlphaFoldDB" id="A0A1Y2IVU4"/>
<evidence type="ECO:0000313" key="2">
    <source>
        <dbReference type="Proteomes" id="UP000193067"/>
    </source>
</evidence>